<reference evidence="2" key="1">
    <citation type="journal article" date="2019" name="Int. J. Syst. Evol. Microbiol.">
        <title>The Global Catalogue of Microorganisms (GCM) 10K type strain sequencing project: providing services to taxonomists for standard genome sequencing and annotation.</title>
        <authorList>
            <consortium name="The Broad Institute Genomics Platform"/>
            <consortium name="The Broad Institute Genome Sequencing Center for Infectious Disease"/>
            <person name="Wu L."/>
            <person name="Ma J."/>
        </authorList>
    </citation>
    <scope>NUCLEOTIDE SEQUENCE [LARGE SCALE GENOMIC DNA]</scope>
    <source>
        <strain evidence="2">KACC 12649</strain>
    </source>
</reference>
<sequence>MGRKRPDLTSASGQERTASLNINPLSMNLCDLEESEVLSITLDQNHLYFEMVVCAENGANYKLSAWNIAGASLDITFGALNLKGHLTDASGRHTFGELESVSMVENALTLEGDFGDVVIHDAKTSIEQLR</sequence>
<dbReference type="RefSeq" id="WP_379784851.1">
    <property type="nucleotide sequence ID" value="NZ_JBHSMU010000015.1"/>
</dbReference>
<dbReference type="EMBL" id="JBHSMU010000015">
    <property type="protein sequence ID" value="MFC5461406.1"/>
    <property type="molecule type" value="Genomic_DNA"/>
</dbReference>
<proteinExistence type="predicted"/>
<comment type="caution">
    <text evidence="1">The sequence shown here is derived from an EMBL/GenBank/DDBJ whole genome shotgun (WGS) entry which is preliminary data.</text>
</comment>
<name>A0ABW0L9G6_9BURK</name>
<keyword evidence="2" id="KW-1185">Reference proteome</keyword>
<organism evidence="1 2">
    <name type="scientific">Massilia niabensis</name>
    <dbReference type="NCBI Taxonomy" id="544910"/>
    <lineage>
        <taxon>Bacteria</taxon>
        <taxon>Pseudomonadati</taxon>
        <taxon>Pseudomonadota</taxon>
        <taxon>Betaproteobacteria</taxon>
        <taxon>Burkholderiales</taxon>
        <taxon>Oxalobacteraceae</taxon>
        <taxon>Telluria group</taxon>
        <taxon>Massilia</taxon>
    </lineage>
</organism>
<evidence type="ECO:0008006" key="3">
    <source>
        <dbReference type="Google" id="ProtNLM"/>
    </source>
</evidence>
<evidence type="ECO:0000313" key="2">
    <source>
        <dbReference type="Proteomes" id="UP001596050"/>
    </source>
</evidence>
<dbReference type="Proteomes" id="UP001596050">
    <property type="component" value="Unassembled WGS sequence"/>
</dbReference>
<gene>
    <name evidence="1" type="ORF">ACFPN5_16470</name>
</gene>
<accession>A0ABW0L9G6</accession>
<evidence type="ECO:0000313" key="1">
    <source>
        <dbReference type="EMBL" id="MFC5461406.1"/>
    </source>
</evidence>
<protein>
    <recommendedName>
        <fullName evidence="3">Auto-transporter adhesin head GIN domain-containing protein</fullName>
    </recommendedName>
</protein>